<proteinExistence type="predicted"/>
<reference evidence="3" key="1">
    <citation type="journal article" date="2012" name="Science">
        <title>The Paleozoic origin of enzymatic lignin decomposition reconstructed from 31 fungal genomes.</title>
        <authorList>
            <person name="Floudas D."/>
            <person name="Binder M."/>
            <person name="Riley R."/>
            <person name="Barry K."/>
            <person name="Blanchette R.A."/>
            <person name="Henrissat B."/>
            <person name="Martinez A.T."/>
            <person name="Otillar R."/>
            <person name="Spatafora J.W."/>
            <person name="Yadav J.S."/>
            <person name="Aerts A."/>
            <person name="Benoit I."/>
            <person name="Boyd A."/>
            <person name="Carlson A."/>
            <person name="Copeland A."/>
            <person name="Coutinho P.M."/>
            <person name="de Vries R.P."/>
            <person name="Ferreira P."/>
            <person name="Findley K."/>
            <person name="Foster B."/>
            <person name="Gaskell J."/>
            <person name="Glotzer D."/>
            <person name="Gorecki P."/>
            <person name="Heitman J."/>
            <person name="Hesse C."/>
            <person name="Hori C."/>
            <person name="Igarashi K."/>
            <person name="Jurgens J.A."/>
            <person name="Kallen N."/>
            <person name="Kersten P."/>
            <person name="Kohler A."/>
            <person name="Kuees U."/>
            <person name="Kumar T.K.A."/>
            <person name="Kuo A."/>
            <person name="LaButti K."/>
            <person name="Larrondo L.F."/>
            <person name="Lindquist E."/>
            <person name="Ling A."/>
            <person name="Lombard V."/>
            <person name="Lucas S."/>
            <person name="Lundell T."/>
            <person name="Martin R."/>
            <person name="McLaughlin D.J."/>
            <person name="Morgenstern I."/>
            <person name="Morin E."/>
            <person name="Murat C."/>
            <person name="Nagy L.G."/>
            <person name="Nolan M."/>
            <person name="Ohm R.A."/>
            <person name="Patyshakuliyeva A."/>
            <person name="Rokas A."/>
            <person name="Ruiz-Duenas F.J."/>
            <person name="Sabat G."/>
            <person name="Salamov A."/>
            <person name="Samejima M."/>
            <person name="Schmutz J."/>
            <person name="Slot J.C."/>
            <person name="St John F."/>
            <person name="Stenlid J."/>
            <person name="Sun H."/>
            <person name="Sun S."/>
            <person name="Syed K."/>
            <person name="Tsang A."/>
            <person name="Wiebenga A."/>
            <person name="Young D."/>
            <person name="Pisabarro A."/>
            <person name="Eastwood D.C."/>
            <person name="Martin F."/>
            <person name="Cullen D."/>
            <person name="Grigoriev I.V."/>
            <person name="Hibbett D.S."/>
        </authorList>
    </citation>
    <scope>NUCLEOTIDE SEQUENCE [LARGE SCALE GENOMIC DNA]</scope>
    <source>
        <strain evidence="3">TFB10046</strain>
    </source>
</reference>
<dbReference type="KEGG" id="adl:AURDEDRAFT_131272"/>
<dbReference type="InParanoid" id="J0D5X2"/>
<dbReference type="CDD" id="cd09917">
    <property type="entry name" value="F-box_SF"/>
    <property type="match status" value="1"/>
</dbReference>
<feature type="domain" description="F-box" evidence="1">
    <location>
        <begin position="151"/>
        <end position="195"/>
    </location>
</feature>
<keyword evidence="3" id="KW-1185">Reference proteome</keyword>
<dbReference type="Proteomes" id="UP000006514">
    <property type="component" value="Unassembled WGS sequence"/>
</dbReference>
<dbReference type="InterPro" id="IPR001810">
    <property type="entry name" value="F-box_dom"/>
</dbReference>
<accession>J0D5X2</accession>
<protein>
    <recommendedName>
        <fullName evidence="1">F-box domain-containing protein</fullName>
    </recommendedName>
</protein>
<dbReference type="PROSITE" id="PS50181">
    <property type="entry name" value="FBOX"/>
    <property type="match status" value="1"/>
</dbReference>
<sequence length="305" mass="35182">MSSSRSLPTCTKLHAGNDGRLETLVTSPNSFYRQLIDFPPPKIVHAPEPKALDFLFFIQGYHLNSAHTPVLRHSREELLDSHGRVQQTHDPELLPSVFLRGRRITEADKTLITALYGKYNIYLQYPLENFIYRLYTVAAVILRHPQPHMQQVGLDALPYELVHMIAAYLPPVSILNFARTSFRYRDILSRKFQRVKDAFFTVVYNHAVCRRDVWNADRFINVVNAAVNTARMECTSTVVDLLNDARARTLLRYASFHNQWEALFPLHTAIYAAEPLDNEVFGELFAAIAWLLFFTRLRHLRLSGV</sequence>
<evidence type="ECO:0000313" key="3">
    <source>
        <dbReference type="Proteomes" id="UP000006514"/>
    </source>
</evidence>
<gene>
    <name evidence="2" type="ORF">AURDEDRAFT_131272</name>
</gene>
<evidence type="ECO:0000313" key="2">
    <source>
        <dbReference type="EMBL" id="EJD34232.1"/>
    </source>
</evidence>
<dbReference type="AlphaFoldDB" id="J0D5X2"/>
<dbReference type="InterPro" id="IPR036047">
    <property type="entry name" value="F-box-like_dom_sf"/>
</dbReference>
<feature type="non-terminal residue" evidence="2">
    <location>
        <position position="305"/>
    </location>
</feature>
<evidence type="ECO:0000259" key="1">
    <source>
        <dbReference type="PROSITE" id="PS50181"/>
    </source>
</evidence>
<organism evidence="2 3">
    <name type="scientific">Auricularia subglabra (strain TFB-10046 / SS5)</name>
    <name type="common">White-rot fungus</name>
    <name type="synonym">Auricularia delicata (strain TFB10046)</name>
    <dbReference type="NCBI Taxonomy" id="717982"/>
    <lineage>
        <taxon>Eukaryota</taxon>
        <taxon>Fungi</taxon>
        <taxon>Dikarya</taxon>
        <taxon>Basidiomycota</taxon>
        <taxon>Agaricomycotina</taxon>
        <taxon>Agaricomycetes</taxon>
        <taxon>Auriculariales</taxon>
        <taxon>Auriculariaceae</taxon>
        <taxon>Auricularia</taxon>
    </lineage>
</organism>
<dbReference type="EMBL" id="JH687975">
    <property type="protein sequence ID" value="EJD34232.1"/>
    <property type="molecule type" value="Genomic_DNA"/>
</dbReference>
<name>J0D5X2_AURST</name>
<dbReference type="Pfam" id="PF00646">
    <property type="entry name" value="F-box"/>
    <property type="match status" value="1"/>
</dbReference>
<dbReference type="SUPFAM" id="SSF81383">
    <property type="entry name" value="F-box domain"/>
    <property type="match status" value="1"/>
</dbReference>